<feature type="repeat" description="WD" evidence="3">
    <location>
        <begin position="862"/>
        <end position="908"/>
    </location>
</feature>
<feature type="domain" description="vWA-MoxR associated protein N-terminal HTH" evidence="5">
    <location>
        <begin position="1"/>
        <end position="80"/>
    </location>
</feature>
<feature type="repeat" description="WD" evidence="3">
    <location>
        <begin position="991"/>
        <end position="1032"/>
    </location>
</feature>
<dbReference type="Pfam" id="PF25173">
    <property type="entry name" value="Beta-prop_WDR3_1st"/>
    <property type="match status" value="1"/>
</dbReference>
<dbReference type="InterPro" id="IPR011047">
    <property type="entry name" value="Quinoprotein_ADH-like_sf"/>
</dbReference>
<keyword evidence="1 3" id="KW-0853">WD repeat</keyword>
<feature type="repeat" description="WD" evidence="3">
    <location>
        <begin position="1117"/>
        <end position="1157"/>
    </location>
</feature>
<dbReference type="SMART" id="SM00320">
    <property type="entry name" value="WD40"/>
    <property type="match status" value="14"/>
</dbReference>
<evidence type="ECO:0000313" key="6">
    <source>
        <dbReference type="EMBL" id="RUR73961.1"/>
    </source>
</evidence>
<comment type="caution">
    <text evidence="6">The sequence shown here is derived from an EMBL/GenBank/DDBJ whole genome shotgun (WGS) entry which is preliminary data.</text>
</comment>
<keyword evidence="2" id="KW-0677">Repeat</keyword>
<dbReference type="STRING" id="211165.GCA_000317285_06230"/>
<sequence>MNVEEALEIIESLLKNAALNDLQEVIFRQCWEQKSYPEIAQNLGYDADYVKLVGFQLWKNISEIMGVKVTKNNFRTVLRRWSLHHFNNQVKEKIYPNLDSNTHQDWDKAVDVYLFYGRSQELELLEKWIIQDRCRLVALLGIGGIGKTSLSVKIGEKIQTEFEYTIWRSLQNAPTLDSLLTNIIQFLSHQKESELPESLDEKFSRLLNYLQKYRCLLILDNAETILTSNELGKTGKYRAGYEGYGEFFQRIGEFRHQSCLVLTSREKPKEIAIFEGENLPVRSLQLSGLSIADGQAIFSCKGNFNGSNHDWQKLIQSYAGNPLALKIVATTIRDLFDGDISRFLTQGTIIFGDIQDLLEQQFRRLSALEQEVMYWLAINREPVSFTELQADLLSSTSTAELMAALEALERRSLIEKGSGLFTLQPVLMEYMTSCLIQRVCIEIENQGVSLFKTHALIKATAKDYIKEIQIYLILNPVIQKLLSIFGSTNRIESQLMAILASLRGKKPSETGYVGGNIINLLRQLNINLSNHDFSEVTIWQADCKGINLHQTNFAHADLAKSTFTANLSYIFTVAVSPDGSLVATGDTDGKISLWQITDGEQRLTWEGHAGWVRAIVFSADGQTLFSASDDQTVKYWNLAGECLQVFSGHNSFVWTAALVEQPNSSNNHPILASGSIDRTIKLWDIKSGECLKTLQGHIDWICSIACSPDGQTIASGSIDQTIKLWNVNTGECLITLHGHSRDVWSVAFSIDGKLLVSGSADGTVRIWDVSTSQCLHILQGHKNHVWCVVCSQDGNTIASGSSDATIRLWNIHTGECLKTLQGHTNTLRSLAFSPNGKNLIASDDNQTIKLWDISTGKCFRTLSGYGSGIWALAVSPYNHLCDSPILASGSEDQKVKLWDINTGKCIKTLEGHTNWVRFVAFSPDGRTLASGSSDETVRIWDIQTGECLKILRGHTSWVLSVAFSPDGYLTSGGSDKQVRIWDVQTGECLRVFQHDTAAVSTIYSRDGKLLISTGADFLIRGWDVQTGQCIKIFTGHTTAIWSAVFSPDGQTLASGSEDKTIKIWDVETVKCLSTLHGHSGAVVSVAYSSDGNFLASASTDKTIRIWNVETGECLKVLQGHRRWIYAVAFIDSRLLASSSEDQTIRLWDVIEGKCLKILKSLRPYEGMNITGATGLTPAQRDTLLALGAIAD</sequence>
<dbReference type="Pfam" id="PF00931">
    <property type="entry name" value="NB-ARC"/>
    <property type="match status" value="1"/>
</dbReference>
<dbReference type="PRINTS" id="PR00320">
    <property type="entry name" value="GPROTEINBRPT"/>
</dbReference>
<dbReference type="Pfam" id="PF26355">
    <property type="entry name" value="HTH_VMAP-M9"/>
    <property type="match status" value="1"/>
</dbReference>
<dbReference type="AlphaFoldDB" id="A0A3S0ZWM2"/>
<dbReference type="SUPFAM" id="SSF50998">
    <property type="entry name" value="Quinoprotein alcohol dehydrogenase-like"/>
    <property type="match status" value="1"/>
</dbReference>
<evidence type="ECO:0000256" key="3">
    <source>
        <dbReference type="PROSITE-ProRule" id="PRU00221"/>
    </source>
</evidence>
<feature type="repeat" description="WD" evidence="3">
    <location>
        <begin position="778"/>
        <end position="819"/>
    </location>
</feature>
<dbReference type="PRINTS" id="PR00364">
    <property type="entry name" value="DISEASERSIST"/>
</dbReference>
<evidence type="ECO:0000256" key="1">
    <source>
        <dbReference type="ARBA" id="ARBA00022574"/>
    </source>
</evidence>
<dbReference type="SUPFAM" id="SSF141571">
    <property type="entry name" value="Pentapeptide repeat-like"/>
    <property type="match status" value="1"/>
</dbReference>
<proteinExistence type="predicted"/>
<feature type="repeat" description="WD" evidence="3">
    <location>
        <begin position="820"/>
        <end position="861"/>
    </location>
</feature>
<dbReference type="Gene3D" id="3.40.50.300">
    <property type="entry name" value="P-loop containing nucleotide triphosphate hydrolases"/>
    <property type="match status" value="1"/>
</dbReference>
<dbReference type="EMBL" id="RSCJ01000032">
    <property type="protein sequence ID" value="RUR73961.1"/>
    <property type="molecule type" value="Genomic_DNA"/>
</dbReference>
<feature type="repeat" description="WD" evidence="3">
    <location>
        <begin position="694"/>
        <end position="735"/>
    </location>
</feature>
<dbReference type="Gene3D" id="2.130.10.10">
    <property type="entry name" value="YVTN repeat-like/Quinoprotein amine dehydrogenase"/>
    <property type="match status" value="6"/>
</dbReference>
<dbReference type="PROSITE" id="PS50082">
    <property type="entry name" value="WD_REPEATS_2"/>
    <property type="match status" value="14"/>
</dbReference>
<dbReference type="SUPFAM" id="SSF52540">
    <property type="entry name" value="P-loop containing nucleoside triphosphate hydrolases"/>
    <property type="match status" value="1"/>
</dbReference>
<gene>
    <name evidence="6" type="ORF">PCC6912_55020</name>
</gene>
<protein>
    <submittedName>
        <fullName evidence="6">Uncharacterized protein</fullName>
    </submittedName>
</protein>
<dbReference type="Proteomes" id="UP000268857">
    <property type="component" value="Unassembled WGS sequence"/>
</dbReference>
<dbReference type="PROSITE" id="PS00678">
    <property type="entry name" value="WD_REPEATS_1"/>
    <property type="match status" value="12"/>
</dbReference>
<evidence type="ECO:0000256" key="2">
    <source>
        <dbReference type="ARBA" id="ARBA00022737"/>
    </source>
</evidence>
<dbReference type="InterPro" id="IPR058651">
    <property type="entry name" value="HTH_VMAP-M9"/>
</dbReference>
<dbReference type="GO" id="GO:0043531">
    <property type="term" value="F:ADP binding"/>
    <property type="evidence" value="ECO:0007669"/>
    <property type="project" value="InterPro"/>
</dbReference>
<dbReference type="PANTHER" id="PTHR19879">
    <property type="entry name" value="TRANSCRIPTION INITIATION FACTOR TFIID"/>
    <property type="match status" value="1"/>
</dbReference>
<dbReference type="Pfam" id="PF00400">
    <property type="entry name" value="WD40"/>
    <property type="match status" value="9"/>
</dbReference>
<feature type="repeat" description="WD" evidence="3">
    <location>
        <begin position="563"/>
        <end position="604"/>
    </location>
</feature>
<keyword evidence="7" id="KW-1185">Reference proteome</keyword>
<feature type="repeat" description="WD" evidence="3">
    <location>
        <begin position="605"/>
        <end position="638"/>
    </location>
</feature>
<evidence type="ECO:0000313" key="7">
    <source>
        <dbReference type="Proteomes" id="UP000268857"/>
    </source>
</evidence>
<accession>A0A3S0ZWM2</accession>
<feature type="domain" description="NB-ARC" evidence="4">
    <location>
        <begin position="121"/>
        <end position="221"/>
    </location>
</feature>
<dbReference type="InterPro" id="IPR015943">
    <property type="entry name" value="WD40/YVTN_repeat-like_dom_sf"/>
</dbReference>
<feature type="repeat" description="WD" evidence="3">
    <location>
        <begin position="736"/>
        <end position="777"/>
    </location>
</feature>
<dbReference type="InterPro" id="IPR001680">
    <property type="entry name" value="WD40_rpt"/>
</dbReference>
<dbReference type="InterPro" id="IPR020472">
    <property type="entry name" value="WD40_PAC1"/>
</dbReference>
<dbReference type="OrthoDB" id="567898at2"/>
<organism evidence="6 7">
    <name type="scientific">Chlorogloeopsis fritschii PCC 6912</name>
    <dbReference type="NCBI Taxonomy" id="211165"/>
    <lineage>
        <taxon>Bacteria</taxon>
        <taxon>Bacillati</taxon>
        <taxon>Cyanobacteriota</taxon>
        <taxon>Cyanophyceae</taxon>
        <taxon>Nostocales</taxon>
        <taxon>Chlorogloeopsidaceae</taxon>
        <taxon>Chlorogloeopsis</taxon>
    </lineage>
</organism>
<dbReference type="PANTHER" id="PTHR19879:SF9">
    <property type="entry name" value="TRANSCRIPTION INITIATION FACTOR TFIID SUBUNIT 5"/>
    <property type="match status" value="1"/>
</dbReference>
<reference evidence="6 7" key="1">
    <citation type="journal article" date="2019" name="Genome Biol. Evol.">
        <title>Day and night: Metabolic profiles and evolutionary relationships of six axenic non-marine cyanobacteria.</title>
        <authorList>
            <person name="Will S.E."/>
            <person name="Henke P."/>
            <person name="Boedeker C."/>
            <person name="Huang S."/>
            <person name="Brinkmann H."/>
            <person name="Rohde M."/>
            <person name="Jarek M."/>
            <person name="Friedl T."/>
            <person name="Seufert S."/>
            <person name="Schumacher M."/>
            <person name="Overmann J."/>
            <person name="Neumann-Schaal M."/>
            <person name="Petersen J."/>
        </authorList>
    </citation>
    <scope>NUCLEOTIDE SEQUENCE [LARGE SCALE GENOMIC DNA]</scope>
    <source>
        <strain evidence="6 7">PCC 6912</strain>
    </source>
</reference>
<evidence type="ECO:0000259" key="4">
    <source>
        <dbReference type="Pfam" id="PF00931"/>
    </source>
</evidence>
<feature type="repeat" description="WD" evidence="3">
    <location>
        <begin position="909"/>
        <end position="950"/>
    </location>
</feature>
<dbReference type="SUPFAM" id="SSF50978">
    <property type="entry name" value="WD40 repeat-like"/>
    <property type="match status" value="2"/>
</dbReference>
<name>A0A3S0ZWM2_CHLFR</name>
<dbReference type="PROSITE" id="PS50294">
    <property type="entry name" value="WD_REPEATS_REGION"/>
    <property type="match status" value="13"/>
</dbReference>
<dbReference type="InterPro" id="IPR002182">
    <property type="entry name" value="NB-ARC"/>
</dbReference>
<evidence type="ECO:0000259" key="5">
    <source>
        <dbReference type="Pfam" id="PF26355"/>
    </source>
</evidence>
<dbReference type="InterPro" id="IPR027417">
    <property type="entry name" value="P-loop_NTPase"/>
</dbReference>
<dbReference type="CDD" id="cd00200">
    <property type="entry name" value="WD40"/>
    <property type="match status" value="2"/>
</dbReference>
<dbReference type="InterPro" id="IPR036322">
    <property type="entry name" value="WD40_repeat_dom_sf"/>
</dbReference>
<dbReference type="InterPro" id="IPR019775">
    <property type="entry name" value="WD40_repeat_CS"/>
</dbReference>
<dbReference type="RefSeq" id="WP_016872294.1">
    <property type="nucleotide sequence ID" value="NZ_AJLN01000143.1"/>
</dbReference>
<feature type="repeat" description="WD" evidence="3">
    <location>
        <begin position="951"/>
        <end position="991"/>
    </location>
</feature>
<feature type="repeat" description="WD" evidence="3">
    <location>
        <begin position="646"/>
        <end position="693"/>
    </location>
</feature>
<feature type="repeat" description="WD" evidence="3">
    <location>
        <begin position="1075"/>
        <end position="1116"/>
    </location>
</feature>
<feature type="repeat" description="WD" evidence="3">
    <location>
        <begin position="1033"/>
        <end position="1074"/>
    </location>
</feature>